<accession>A0A0K0FGQ9</accession>
<dbReference type="InterPro" id="IPR001810">
    <property type="entry name" value="F-box_dom"/>
</dbReference>
<dbReference type="Proteomes" id="UP000035680">
    <property type="component" value="Unassembled WGS sequence"/>
</dbReference>
<evidence type="ECO:0000313" key="3">
    <source>
        <dbReference type="WBParaSite" id="SVE_0806400.1"/>
    </source>
</evidence>
<evidence type="ECO:0000259" key="1">
    <source>
        <dbReference type="PROSITE" id="PS50181"/>
    </source>
</evidence>
<organism evidence="2 3">
    <name type="scientific">Strongyloides venezuelensis</name>
    <name type="common">Threadworm</name>
    <dbReference type="NCBI Taxonomy" id="75913"/>
    <lineage>
        <taxon>Eukaryota</taxon>
        <taxon>Metazoa</taxon>
        <taxon>Ecdysozoa</taxon>
        <taxon>Nematoda</taxon>
        <taxon>Chromadorea</taxon>
        <taxon>Rhabditida</taxon>
        <taxon>Tylenchina</taxon>
        <taxon>Panagrolaimomorpha</taxon>
        <taxon>Strongyloidoidea</taxon>
        <taxon>Strongyloididae</taxon>
        <taxon>Strongyloides</taxon>
    </lineage>
</organism>
<dbReference type="PROSITE" id="PS50181">
    <property type="entry name" value="FBOX"/>
    <property type="match status" value="1"/>
</dbReference>
<name>A0A0K0FGQ9_STRVS</name>
<dbReference type="AlphaFoldDB" id="A0A0K0FGQ9"/>
<feature type="domain" description="F-box" evidence="1">
    <location>
        <begin position="1"/>
        <end position="54"/>
    </location>
</feature>
<dbReference type="WBParaSite" id="SVE_0806400.1">
    <property type="protein sequence ID" value="SVE_0806400.1"/>
    <property type="gene ID" value="SVE_0806400"/>
</dbReference>
<reference evidence="2" key="1">
    <citation type="submission" date="2014-07" db="EMBL/GenBank/DDBJ databases">
        <authorList>
            <person name="Martin A.A"/>
            <person name="De Silva N."/>
        </authorList>
    </citation>
    <scope>NUCLEOTIDE SEQUENCE</scope>
</reference>
<evidence type="ECO:0000313" key="2">
    <source>
        <dbReference type="Proteomes" id="UP000035680"/>
    </source>
</evidence>
<reference evidence="3" key="2">
    <citation type="submission" date="2015-08" db="UniProtKB">
        <authorList>
            <consortium name="WormBaseParasite"/>
        </authorList>
    </citation>
    <scope>IDENTIFICATION</scope>
</reference>
<proteinExistence type="predicted"/>
<protein>
    <submittedName>
        <fullName evidence="3">F-box domain-containing protein</fullName>
    </submittedName>
</protein>
<sequence length="311" mass="36934">MDFINLPDQFKLPILKKLNWRDLNNLKLVCKNFYFTIVKNIEKLDRPKVKYIKIFYAGNKILGAEYNSMYFEFFEEEMIPHHIEFNDDREYEIFLKNKDFTEIKKLVFENVVSGEVISLRDDYLPWKDVFYNYSSKISLLNMKSESLKIKILSTEGFRIPYSGILLKKESLRKMGLFERDGPNLVMKKTTMGIITGNPVLKYENTLSDTNKPLFIQFVDQLSELGFFNFKNRCNMGEFRFFVSWKGGSVVLNEEFYGELYDKITFENNSVKDVDVRYFPLKFSMKCLKCNRKHRNVIGYDKGIQSLYIILH</sequence>
<keyword evidence="2" id="KW-1185">Reference proteome</keyword>